<gene>
    <name evidence="2" type="ORF">H7U19_08505</name>
</gene>
<evidence type="ECO:0000256" key="1">
    <source>
        <dbReference type="SAM" id="SignalP"/>
    </source>
</evidence>
<proteinExistence type="predicted"/>
<evidence type="ECO:0008006" key="4">
    <source>
        <dbReference type="Google" id="ProtNLM"/>
    </source>
</evidence>
<dbReference type="EMBL" id="JACNMF010000002">
    <property type="protein sequence ID" value="MBC3758441.1"/>
    <property type="molecule type" value="Genomic_DNA"/>
</dbReference>
<feature type="chain" id="PRO_5037300422" description="Glycine zipper family protein" evidence="1">
    <location>
        <begin position="22"/>
        <end position="304"/>
    </location>
</feature>
<accession>A0A923HC75</accession>
<dbReference type="Proteomes" id="UP000656244">
    <property type="component" value="Unassembled WGS sequence"/>
</dbReference>
<dbReference type="PROSITE" id="PS51257">
    <property type="entry name" value="PROKAR_LIPOPROTEIN"/>
    <property type="match status" value="1"/>
</dbReference>
<sequence>MKKLKLFLCLSTIIVLVASCAKNESELNEDTKNSFDYAEIDTQLKNYSNSINDLFLTKQTIKSTFNESFKVKQSNTNTLKSFSSKTTGGMDAQQVFIELPAQLGEATNSMLLQYYNDMVNAYDYEIPAIVSEYQHKLDTSFLMSEDEKLEFQIILNASKYAIEALEQAYLDSEIQNTSITGKGGGFWDCMKRTAGKKIGRGMVFGAVTGAIGGGIVGAAGGTVAFPGLGTATGAVGGAVFGGASGAIRGAVGGAIWAAADCLTAVKSVELEFIVFEDLDKDTLTFDASIFELPEEQAIELLLND</sequence>
<dbReference type="RefSeq" id="WP_186561313.1">
    <property type="nucleotide sequence ID" value="NZ_JACNMF010000002.1"/>
</dbReference>
<dbReference type="AlphaFoldDB" id="A0A923HC75"/>
<keyword evidence="1" id="KW-0732">Signal</keyword>
<name>A0A923HC75_9FLAO</name>
<protein>
    <recommendedName>
        <fullName evidence="4">Glycine zipper family protein</fullName>
    </recommendedName>
</protein>
<keyword evidence="3" id="KW-1185">Reference proteome</keyword>
<organism evidence="2 3">
    <name type="scientific">Hyunsoonleella aquatilis</name>
    <dbReference type="NCBI Taxonomy" id="2762758"/>
    <lineage>
        <taxon>Bacteria</taxon>
        <taxon>Pseudomonadati</taxon>
        <taxon>Bacteroidota</taxon>
        <taxon>Flavobacteriia</taxon>
        <taxon>Flavobacteriales</taxon>
        <taxon>Flavobacteriaceae</taxon>
    </lineage>
</organism>
<comment type="caution">
    <text evidence="2">The sequence shown here is derived from an EMBL/GenBank/DDBJ whole genome shotgun (WGS) entry which is preliminary data.</text>
</comment>
<feature type="signal peptide" evidence="1">
    <location>
        <begin position="1"/>
        <end position="21"/>
    </location>
</feature>
<reference evidence="2" key="1">
    <citation type="submission" date="2020-08" db="EMBL/GenBank/DDBJ databases">
        <title>Hyunsoonleella sp. strain SJ7 genome sequencing and assembly.</title>
        <authorList>
            <person name="Kim I."/>
        </authorList>
    </citation>
    <scope>NUCLEOTIDE SEQUENCE</scope>
    <source>
        <strain evidence="2">SJ7</strain>
    </source>
</reference>
<evidence type="ECO:0000313" key="3">
    <source>
        <dbReference type="Proteomes" id="UP000656244"/>
    </source>
</evidence>
<evidence type="ECO:0000313" key="2">
    <source>
        <dbReference type="EMBL" id="MBC3758441.1"/>
    </source>
</evidence>